<dbReference type="AlphaFoldDB" id="A0A9D1HI60"/>
<evidence type="ECO:0000259" key="4">
    <source>
        <dbReference type="SMART" id="SM01208"/>
    </source>
</evidence>
<dbReference type="SMART" id="SM01208">
    <property type="entry name" value="G5"/>
    <property type="match status" value="1"/>
</dbReference>
<name>A0A9D1HI60_9FIRM</name>
<reference evidence="5" key="1">
    <citation type="submission" date="2020-10" db="EMBL/GenBank/DDBJ databases">
        <authorList>
            <person name="Gilroy R."/>
        </authorList>
    </citation>
    <scope>NUCLEOTIDE SEQUENCE</scope>
    <source>
        <strain evidence="5">CHK187-14744</strain>
    </source>
</reference>
<evidence type="ECO:0000256" key="1">
    <source>
        <dbReference type="ARBA" id="ARBA00022729"/>
    </source>
</evidence>
<evidence type="ECO:0000313" key="6">
    <source>
        <dbReference type="Proteomes" id="UP000824164"/>
    </source>
</evidence>
<dbReference type="InterPro" id="IPR011098">
    <property type="entry name" value="G5_dom"/>
</dbReference>
<organism evidence="5 6">
    <name type="scientific">Candidatus Onthocola gallistercoris</name>
    <dbReference type="NCBI Taxonomy" id="2840876"/>
    <lineage>
        <taxon>Bacteria</taxon>
        <taxon>Bacillati</taxon>
        <taxon>Bacillota</taxon>
        <taxon>Bacilli</taxon>
        <taxon>Candidatus Onthocola</taxon>
    </lineage>
</organism>
<evidence type="ECO:0000256" key="3">
    <source>
        <dbReference type="SAM" id="SignalP"/>
    </source>
</evidence>
<protein>
    <submittedName>
        <fullName evidence="5">VanW family protein</fullName>
    </submittedName>
</protein>
<dbReference type="PANTHER" id="PTHR35788:SF1">
    <property type="entry name" value="EXPORTED PROTEIN"/>
    <property type="match status" value="1"/>
</dbReference>
<dbReference type="InterPro" id="IPR052913">
    <property type="entry name" value="Glycopeptide_resist_protein"/>
</dbReference>
<dbReference type="PANTHER" id="PTHR35788">
    <property type="entry name" value="EXPORTED PROTEIN-RELATED"/>
    <property type="match status" value="1"/>
</dbReference>
<dbReference type="Pfam" id="PF12229">
    <property type="entry name" value="PG_binding_4"/>
    <property type="match status" value="1"/>
</dbReference>
<sequence length="506" mass="55402">MKRWQTILLPALFCVIFVLNGQSAQAEERKGTTGVRIQDMDIGGMTEEETREAVDEWISQALSGNLEFIWKNGSQDGEPVTIPLTELDFKAVDAEEVVDHAMNTGHVGNVIDRYKEQQDAKNGEAAFHLTFEYDKDILKQKLEEAAKTINCEPKDATLVREDGAFQVIEAVTGKTVQTDASIQALDDYLEEGVWDGKDLQVALALDETAAKRDGSDLSKVGDVLGSYSTIYGDGDWSRCANIENGARLLNGLVMYPGDVASFNDMTNPYTAENGWQLGGAYEGGKVVQSYGGGICQVSSTAYNAILLAELEVVERHNHGFTVGYVPLAQDATLAGDVLDLKWKNSTDYPVYMEVIADGWEVTVTFYGVETRPENRTVEYVSQTEGSTPPPEDVITVDESKPVGYYEVTQSAFYGYTASLYKNVYIDGQLESSEWVNTSTYRSAPNYITKGPDEPAKTPPQSQAPQTPEESESENVIPEVPSEPVQPPTEVPDGETPQESLGQEAVG</sequence>
<reference evidence="5" key="2">
    <citation type="journal article" date="2021" name="PeerJ">
        <title>Extensive microbial diversity within the chicken gut microbiome revealed by metagenomics and culture.</title>
        <authorList>
            <person name="Gilroy R."/>
            <person name="Ravi A."/>
            <person name="Getino M."/>
            <person name="Pursley I."/>
            <person name="Horton D.L."/>
            <person name="Alikhan N.F."/>
            <person name="Baker D."/>
            <person name="Gharbi K."/>
            <person name="Hall N."/>
            <person name="Watson M."/>
            <person name="Adriaenssens E.M."/>
            <person name="Foster-Nyarko E."/>
            <person name="Jarju S."/>
            <person name="Secka A."/>
            <person name="Antonio M."/>
            <person name="Oren A."/>
            <person name="Chaudhuri R.R."/>
            <person name="La Ragione R."/>
            <person name="Hildebrand F."/>
            <person name="Pallen M.J."/>
        </authorList>
    </citation>
    <scope>NUCLEOTIDE SEQUENCE</scope>
    <source>
        <strain evidence="5">CHK187-14744</strain>
    </source>
</reference>
<gene>
    <name evidence="5" type="ORF">IAB63_10645</name>
</gene>
<proteinExistence type="predicted"/>
<dbReference type="EMBL" id="DVLT01000068">
    <property type="protein sequence ID" value="HIU03698.1"/>
    <property type="molecule type" value="Genomic_DNA"/>
</dbReference>
<feature type="domain" description="G5" evidence="4">
    <location>
        <begin position="376"/>
        <end position="450"/>
    </location>
</feature>
<feature type="chain" id="PRO_5038832606" evidence="3">
    <location>
        <begin position="27"/>
        <end position="506"/>
    </location>
</feature>
<feature type="signal peptide" evidence="3">
    <location>
        <begin position="1"/>
        <end position="26"/>
    </location>
</feature>
<dbReference type="Pfam" id="PF04294">
    <property type="entry name" value="VanW"/>
    <property type="match status" value="1"/>
</dbReference>
<dbReference type="InterPro" id="IPR022029">
    <property type="entry name" value="YoaR-like_PG-bd"/>
</dbReference>
<feature type="compositionally biased region" description="Polar residues" evidence="2">
    <location>
        <begin position="458"/>
        <end position="467"/>
    </location>
</feature>
<dbReference type="Proteomes" id="UP000824164">
    <property type="component" value="Unassembled WGS sequence"/>
</dbReference>
<comment type="caution">
    <text evidence="5">The sequence shown here is derived from an EMBL/GenBank/DDBJ whole genome shotgun (WGS) entry which is preliminary data.</text>
</comment>
<feature type="region of interest" description="Disordered" evidence="2">
    <location>
        <begin position="445"/>
        <end position="506"/>
    </location>
</feature>
<accession>A0A9D1HI60</accession>
<dbReference type="InterPro" id="IPR007391">
    <property type="entry name" value="Vancomycin_resist_VanW"/>
</dbReference>
<evidence type="ECO:0000313" key="5">
    <source>
        <dbReference type="EMBL" id="HIU03698.1"/>
    </source>
</evidence>
<evidence type="ECO:0000256" key="2">
    <source>
        <dbReference type="SAM" id="MobiDB-lite"/>
    </source>
</evidence>
<keyword evidence="1 3" id="KW-0732">Signal</keyword>